<proteinExistence type="predicted"/>
<name>A0A521C1F6_SACCC</name>
<evidence type="ECO:0000256" key="4">
    <source>
        <dbReference type="ARBA" id="ARBA00022989"/>
    </source>
</evidence>
<gene>
    <name evidence="7" type="ORF">SAMN06265379_102312</name>
</gene>
<feature type="transmembrane region" description="Helical" evidence="6">
    <location>
        <begin position="53"/>
        <end position="78"/>
    </location>
</feature>
<feature type="transmembrane region" description="Helical" evidence="6">
    <location>
        <begin position="397"/>
        <end position="415"/>
    </location>
</feature>
<reference evidence="7 8" key="1">
    <citation type="submission" date="2017-05" db="EMBL/GenBank/DDBJ databases">
        <authorList>
            <person name="Varghese N."/>
            <person name="Submissions S."/>
        </authorList>
    </citation>
    <scope>NUCLEOTIDE SEQUENCE [LARGE SCALE GENOMIC DNA]</scope>
    <source>
        <strain evidence="7 8">DSM 27040</strain>
    </source>
</reference>
<sequence>MKKLHLFILKSYVSPLVMTFFISLFILVMQFLWKYVDDMVGKGLEVHVLAELIFYASLQVVPMALPLAILLASLMSFGNLGENYELTALKSAGISLPRIMSPLIILTIVVCFGAFKFSNNILPVANLKLWSLMWSVRQASPEFDIKEKVFYDGLTDFSIKIERKSKTDDMLYDIMIYDHRNNMARNSNVTLADSGKLEFAEDKKSLRLTLWDGVTYDEKANLEKRSVRRKEKQQFRIDHFKKQVALMPMQGMDFNRYDEGLFKSHNRMKNLKQLSTDSDSLQRQRDKEIGILKPRVESNYFTMTKSMNRRIKRDLDIKIAKDSSIQNSYKEKPIEAYGILNLDSVFNSFETQTKVMVLGSAVRKARNTKSQIDQQMIEIEKINYQLVRHKIEWHRKFTLPFACFIFFFIGAPLGAIIRKGGLGMPVVISILFFIVYYIIDTFGLKVSKEEVWPPYMGMWLSSVVLFPIGVFLTYKAATDSAILNPDAYIIFFQKLWSSIKKKK</sequence>
<keyword evidence="3 6" id="KW-0812">Transmembrane</keyword>
<comment type="subcellular location">
    <subcellularLocation>
        <location evidence="1">Cell membrane</location>
        <topology evidence="1">Multi-pass membrane protein</topology>
    </subcellularLocation>
</comment>
<evidence type="ECO:0000256" key="2">
    <source>
        <dbReference type="ARBA" id="ARBA00022475"/>
    </source>
</evidence>
<feature type="transmembrane region" description="Helical" evidence="6">
    <location>
        <begin position="422"/>
        <end position="439"/>
    </location>
</feature>
<feature type="transmembrane region" description="Helical" evidence="6">
    <location>
        <begin position="12"/>
        <end position="33"/>
    </location>
</feature>
<accession>A0A521C1F6</accession>
<dbReference type="Proteomes" id="UP000319040">
    <property type="component" value="Unassembled WGS sequence"/>
</dbReference>
<evidence type="ECO:0000313" key="7">
    <source>
        <dbReference type="EMBL" id="SMO53279.1"/>
    </source>
</evidence>
<dbReference type="OrthoDB" id="1096108at2"/>
<keyword evidence="8" id="KW-1185">Reference proteome</keyword>
<evidence type="ECO:0000256" key="3">
    <source>
        <dbReference type="ARBA" id="ARBA00022692"/>
    </source>
</evidence>
<evidence type="ECO:0000313" key="8">
    <source>
        <dbReference type="Proteomes" id="UP000319040"/>
    </source>
</evidence>
<dbReference type="PANTHER" id="PTHR33529">
    <property type="entry name" value="SLR0882 PROTEIN-RELATED"/>
    <property type="match status" value="1"/>
</dbReference>
<evidence type="ECO:0000256" key="5">
    <source>
        <dbReference type="ARBA" id="ARBA00023136"/>
    </source>
</evidence>
<organism evidence="7 8">
    <name type="scientific">Saccharicrinis carchari</name>
    <dbReference type="NCBI Taxonomy" id="1168039"/>
    <lineage>
        <taxon>Bacteria</taxon>
        <taxon>Pseudomonadati</taxon>
        <taxon>Bacteroidota</taxon>
        <taxon>Bacteroidia</taxon>
        <taxon>Marinilabiliales</taxon>
        <taxon>Marinilabiliaceae</taxon>
        <taxon>Saccharicrinis</taxon>
    </lineage>
</organism>
<dbReference type="PANTHER" id="PTHR33529:SF6">
    <property type="entry name" value="YJGP_YJGQ FAMILY PERMEASE"/>
    <property type="match status" value="1"/>
</dbReference>
<dbReference type="GO" id="GO:0015920">
    <property type="term" value="P:lipopolysaccharide transport"/>
    <property type="evidence" value="ECO:0007669"/>
    <property type="project" value="TreeGrafter"/>
</dbReference>
<dbReference type="EMBL" id="FXTB01000002">
    <property type="protein sequence ID" value="SMO53279.1"/>
    <property type="molecule type" value="Genomic_DNA"/>
</dbReference>
<dbReference type="RefSeq" id="WP_142532606.1">
    <property type="nucleotide sequence ID" value="NZ_FXTB01000002.1"/>
</dbReference>
<evidence type="ECO:0000256" key="6">
    <source>
        <dbReference type="SAM" id="Phobius"/>
    </source>
</evidence>
<dbReference type="InterPro" id="IPR005495">
    <property type="entry name" value="LptG/LptF_permease"/>
</dbReference>
<dbReference type="AlphaFoldDB" id="A0A521C1F6"/>
<evidence type="ECO:0000256" key="1">
    <source>
        <dbReference type="ARBA" id="ARBA00004651"/>
    </source>
</evidence>
<keyword evidence="4 6" id="KW-1133">Transmembrane helix</keyword>
<keyword evidence="5 6" id="KW-0472">Membrane</keyword>
<feature type="transmembrane region" description="Helical" evidence="6">
    <location>
        <begin position="99"/>
        <end position="117"/>
    </location>
</feature>
<keyword evidence="2" id="KW-1003">Cell membrane</keyword>
<dbReference type="GO" id="GO:0043190">
    <property type="term" value="C:ATP-binding cassette (ABC) transporter complex"/>
    <property type="evidence" value="ECO:0007669"/>
    <property type="project" value="TreeGrafter"/>
</dbReference>
<feature type="transmembrane region" description="Helical" evidence="6">
    <location>
        <begin position="451"/>
        <end position="474"/>
    </location>
</feature>
<dbReference type="Pfam" id="PF03739">
    <property type="entry name" value="LptF_LptG"/>
    <property type="match status" value="1"/>
</dbReference>
<protein>
    <submittedName>
        <fullName evidence="7">Lipopolysaccharide export system permease protein</fullName>
    </submittedName>
</protein>